<dbReference type="OrthoDB" id="265717at2759"/>
<dbReference type="SUPFAM" id="SSF48452">
    <property type="entry name" value="TPR-like"/>
    <property type="match status" value="1"/>
</dbReference>
<name>A0A813NZ17_9BILA</name>
<sequence length="213" mass="24188">MATQMVDQLLESARELLGSEDYLGARVLINQTLALDPFDGKLWNYRSIAHLKLGYPELAFTDAARGVQLLDDKLAKTTLSVDDRNDSVFLKLDILYSCLLAAESLNSFETALHFIRRLLTNTHLLNAEARRTLLEKKALFEAKTNEIRNKFIGQSNSLGVSVDYIINLGTMRVTKYPWDDFEPFCTENDIENQLKELNTMLEPIAPKLMVAQM</sequence>
<accession>A0A813NZ17</accession>
<evidence type="ECO:0000313" key="2">
    <source>
        <dbReference type="EMBL" id="CAF1346129.1"/>
    </source>
</evidence>
<keyword evidence="3" id="KW-1185">Reference proteome</keyword>
<dbReference type="AlphaFoldDB" id="A0A813NZ17"/>
<dbReference type="Gene3D" id="1.25.40.10">
    <property type="entry name" value="Tetratricopeptide repeat domain"/>
    <property type="match status" value="1"/>
</dbReference>
<evidence type="ECO:0000313" key="1">
    <source>
        <dbReference type="EMBL" id="CAF0746623.1"/>
    </source>
</evidence>
<dbReference type="EMBL" id="CAJNOI010000005">
    <property type="protein sequence ID" value="CAF0746623.1"/>
    <property type="molecule type" value="Genomic_DNA"/>
</dbReference>
<reference evidence="1" key="1">
    <citation type="submission" date="2021-02" db="EMBL/GenBank/DDBJ databases">
        <authorList>
            <person name="Nowell W R."/>
        </authorList>
    </citation>
    <scope>NUCLEOTIDE SEQUENCE</scope>
</reference>
<dbReference type="Proteomes" id="UP000663832">
    <property type="component" value="Unassembled WGS sequence"/>
</dbReference>
<dbReference type="InterPro" id="IPR011990">
    <property type="entry name" value="TPR-like_helical_dom_sf"/>
</dbReference>
<organism evidence="1 4">
    <name type="scientific">Adineta steineri</name>
    <dbReference type="NCBI Taxonomy" id="433720"/>
    <lineage>
        <taxon>Eukaryota</taxon>
        <taxon>Metazoa</taxon>
        <taxon>Spiralia</taxon>
        <taxon>Gnathifera</taxon>
        <taxon>Rotifera</taxon>
        <taxon>Eurotatoria</taxon>
        <taxon>Bdelloidea</taxon>
        <taxon>Adinetida</taxon>
        <taxon>Adinetidae</taxon>
        <taxon>Adineta</taxon>
    </lineage>
</organism>
<evidence type="ECO:0000313" key="4">
    <source>
        <dbReference type="Proteomes" id="UP000663877"/>
    </source>
</evidence>
<gene>
    <name evidence="1" type="ORF">BJG266_LOCUS2183</name>
    <name evidence="2" type="ORF">QVE165_LOCUS33717</name>
</gene>
<dbReference type="Proteomes" id="UP000663877">
    <property type="component" value="Unassembled WGS sequence"/>
</dbReference>
<proteinExistence type="predicted"/>
<evidence type="ECO:0000313" key="3">
    <source>
        <dbReference type="Proteomes" id="UP000663832"/>
    </source>
</evidence>
<comment type="caution">
    <text evidence="1">The sequence shown here is derived from an EMBL/GenBank/DDBJ whole genome shotgun (WGS) entry which is preliminary data.</text>
</comment>
<protein>
    <submittedName>
        <fullName evidence="1">Uncharacterized protein</fullName>
    </submittedName>
</protein>
<dbReference type="EMBL" id="CAJNOM010000311">
    <property type="protein sequence ID" value="CAF1346129.1"/>
    <property type="molecule type" value="Genomic_DNA"/>
</dbReference>